<feature type="domain" description="Uroporphyrinogen decarboxylase (URO-D)" evidence="1">
    <location>
        <begin position="155"/>
        <end position="300"/>
    </location>
</feature>
<reference evidence="2" key="1">
    <citation type="submission" date="2021-03" db="EMBL/GenBank/DDBJ databases">
        <title>Alkalibacter marinus sp. nov., isolated from tidal flat sediment.</title>
        <authorList>
            <person name="Namirimu T."/>
            <person name="Yang J.-A."/>
            <person name="Yang S.-H."/>
            <person name="Kim Y.-J."/>
            <person name="Kwon K.K."/>
        </authorList>
    </citation>
    <scope>NUCLEOTIDE SEQUENCE</scope>
    <source>
        <strain evidence="2">ES005</strain>
    </source>
</reference>
<organism evidence="2 3">
    <name type="scientific">Alkalibacter rhizosphaerae</name>
    <dbReference type="NCBI Taxonomy" id="2815577"/>
    <lineage>
        <taxon>Bacteria</taxon>
        <taxon>Bacillati</taxon>
        <taxon>Bacillota</taxon>
        <taxon>Clostridia</taxon>
        <taxon>Eubacteriales</taxon>
        <taxon>Eubacteriaceae</taxon>
        <taxon>Alkalibacter</taxon>
    </lineage>
</organism>
<dbReference type="InterPro" id="IPR038071">
    <property type="entry name" value="UROD/MetE-like_sf"/>
</dbReference>
<sequence length="414" mass="47859">MKRETYSEAKEWTVIGKYPGFKGMEDVRLRTAEGKYVCPDTDRYYRPIPVRENFKMFFRGETPYWIPNIGWFFCDIQEFRPRQGQDNVAHHQCLDGGPHIDYSTFPKVTKGWLELPQEWETVSCGATVRPGNPLVEDMNDWETIVQWPDIDMIDYETMKEMNKEYLGSDRANQLGIQLGLWERMMAMMDASNAAIALMDEDQEEAVKAFLDKLSDMYCDYISRVAEVVRIDCVMLHDDWGTHTGPFFSLDTAMKFFVAPMKKIVDHCHSMGIIFEHHCCGKAEMLVPAMVATGSDFWFPQPAINDVDMLIEKYKDEHLTFAVGNPILPKGSSVEEIHKIAKDFVDKYADKRILFCSDSGKAQIPNHDTSLWPIFRDAVYEHSRKAYQGAPVPEDMEKMVLEHQLQYQDLFSDIA</sequence>
<evidence type="ECO:0000259" key="1">
    <source>
        <dbReference type="Pfam" id="PF01208"/>
    </source>
</evidence>
<dbReference type="EMBL" id="CP071444">
    <property type="protein sequence ID" value="QSX07667.1"/>
    <property type="molecule type" value="Genomic_DNA"/>
</dbReference>
<dbReference type="AlphaFoldDB" id="A0A974XD65"/>
<keyword evidence="3" id="KW-1185">Reference proteome</keyword>
<accession>A0A974XD65</accession>
<dbReference type="GO" id="GO:0006779">
    <property type="term" value="P:porphyrin-containing compound biosynthetic process"/>
    <property type="evidence" value="ECO:0007669"/>
    <property type="project" value="InterPro"/>
</dbReference>
<dbReference type="SUPFAM" id="SSF51726">
    <property type="entry name" value="UROD/MetE-like"/>
    <property type="match status" value="1"/>
</dbReference>
<dbReference type="InterPro" id="IPR000257">
    <property type="entry name" value="Uroporphyrinogen_deCOase"/>
</dbReference>
<dbReference type="Gene3D" id="3.20.20.210">
    <property type="match status" value="1"/>
</dbReference>
<gene>
    <name evidence="2" type="ORF">J0B03_07440</name>
</gene>
<evidence type="ECO:0000313" key="2">
    <source>
        <dbReference type="EMBL" id="QSX07667.1"/>
    </source>
</evidence>
<evidence type="ECO:0000313" key="3">
    <source>
        <dbReference type="Proteomes" id="UP000663499"/>
    </source>
</evidence>
<protein>
    <recommendedName>
        <fullName evidence="1">Uroporphyrinogen decarboxylase (URO-D) domain-containing protein</fullName>
    </recommendedName>
</protein>
<dbReference type="GO" id="GO:0004853">
    <property type="term" value="F:uroporphyrinogen decarboxylase activity"/>
    <property type="evidence" value="ECO:0007669"/>
    <property type="project" value="InterPro"/>
</dbReference>
<dbReference type="Pfam" id="PF01208">
    <property type="entry name" value="URO-D"/>
    <property type="match status" value="1"/>
</dbReference>
<dbReference type="RefSeq" id="WP_207299009.1">
    <property type="nucleotide sequence ID" value="NZ_CP071444.1"/>
</dbReference>
<dbReference type="Proteomes" id="UP000663499">
    <property type="component" value="Chromosome"/>
</dbReference>
<dbReference type="KEGG" id="alka:J0B03_07440"/>
<name>A0A974XD65_9FIRM</name>
<proteinExistence type="predicted"/>